<evidence type="ECO:0000313" key="4">
    <source>
        <dbReference type="Proteomes" id="UP001141950"/>
    </source>
</evidence>
<evidence type="ECO:0000313" key="3">
    <source>
        <dbReference type="EMBL" id="MCR2805606.1"/>
    </source>
</evidence>
<protein>
    <submittedName>
        <fullName evidence="3">DUF5050 domain-containing protein</fullName>
    </submittedName>
</protein>
<organism evidence="3 4">
    <name type="scientific">Paenibacillus soyae</name>
    <dbReference type="NCBI Taxonomy" id="2969249"/>
    <lineage>
        <taxon>Bacteria</taxon>
        <taxon>Bacillati</taxon>
        <taxon>Bacillota</taxon>
        <taxon>Bacilli</taxon>
        <taxon>Bacillales</taxon>
        <taxon>Paenibacillaceae</taxon>
        <taxon>Paenibacillus</taxon>
    </lineage>
</organism>
<comment type="caution">
    <text evidence="3">The sequence shown here is derived from an EMBL/GenBank/DDBJ whole genome shotgun (WGS) entry which is preliminary data.</text>
</comment>
<dbReference type="Pfam" id="PF16472">
    <property type="entry name" value="DUF5050"/>
    <property type="match status" value="1"/>
</dbReference>
<dbReference type="EMBL" id="JANIPJ010000012">
    <property type="protein sequence ID" value="MCR2805606.1"/>
    <property type="molecule type" value="Genomic_DNA"/>
</dbReference>
<evidence type="ECO:0000259" key="2">
    <source>
        <dbReference type="Pfam" id="PF16472"/>
    </source>
</evidence>
<name>A0A9X2MTR7_9BACL</name>
<evidence type="ECO:0000256" key="1">
    <source>
        <dbReference type="SAM" id="SignalP"/>
    </source>
</evidence>
<feature type="chain" id="PRO_5040975580" evidence="1">
    <location>
        <begin position="28"/>
        <end position="516"/>
    </location>
</feature>
<feature type="domain" description="Prolow-density lipoprotein receptor-related protein 1-like beta-propeller" evidence="2">
    <location>
        <begin position="300"/>
        <end position="436"/>
    </location>
</feature>
<dbReference type="AlphaFoldDB" id="A0A9X2MTR7"/>
<dbReference type="SUPFAM" id="SSF63825">
    <property type="entry name" value="YWTD domain"/>
    <property type="match status" value="1"/>
</dbReference>
<dbReference type="Proteomes" id="UP001141950">
    <property type="component" value="Unassembled WGS sequence"/>
</dbReference>
<gene>
    <name evidence="3" type="ORF">NQZ67_17110</name>
</gene>
<keyword evidence="4" id="KW-1185">Reference proteome</keyword>
<dbReference type="InterPro" id="IPR032485">
    <property type="entry name" value="LRP1-like_beta_prop"/>
</dbReference>
<sequence>MKIKWLNYAVTLSLFAGLLLPAGQTNAASTNVKVTLPTFEVKLNGHLVENRNREYPLLVYRGITYIPMTWNDTRLLGLEASWSQAAGLNIQQSQVTSSYEPYKTESRNAAAYTAKISTSAITVNGKKINNSKEPYPLLSFRNITYFPLTWRFAHDEFGWDYKWNTDSGLSITSHNPQLQSVGLPSFAADNGVALFEGYYYFVQTSGTTNRIYRSPVKQPSAKEEIYSYSFEGSGEEWQPEKVTFQIRDKALWFTYHLGGGVSGSDRFVKIEDNGEAKMVHDGYLDFRDTPYGTLIVDLGFNYDDGTLYFEEGSDRVRVGDPDLSFAQYVTQNGLTATTVVGDDVYVLCQPLPSDPYSIYRINLKTNKTEKIVDASVSWFRILDNKLYYINKDDNQALYSSKLDGTNAMKLSEHAVSWFDSVDGNLFYTTKLNSTQYALYKLNSNGEDVRVWASPVASVQVVDHYLISQLGSGSGVVLLEGSGRLSLKVADPISRVVTSEDGVILQSEKNTFYKINR</sequence>
<dbReference type="RefSeq" id="WP_257448264.1">
    <property type="nucleotide sequence ID" value="NZ_JANIPJ010000012.1"/>
</dbReference>
<accession>A0A9X2MTR7</accession>
<feature type="signal peptide" evidence="1">
    <location>
        <begin position="1"/>
        <end position="27"/>
    </location>
</feature>
<reference evidence="3" key="1">
    <citation type="submission" date="2022-08" db="EMBL/GenBank/DDBJ databases">
        <title>The genomic sequence of strain Paenibacillus sp. SCIV0701.</title>
        <authorList>
            <person name="Zhao H."/>
        </authorList>
    </citation>
    <scope>NUCLEOTIDE SEQUENCE</scope>
    <source>
        <strain evidence="3">SCIV0701</strain>
    </source>
</reference>
<proteinExistence type="predicted"/>
<keyword evidence="1" id="KW-0732">Signal</keyword>